<dbReference type="GO" id="GO:0005886">
    <property type="term" value="C:plasma membrane"/>
    <property type="evidence" value="ECO:0007669"/>
    <property type="project" value="UniProtKB-SubCell"/>
</dbReference>
<name>A0A838CXF1_9BACI</name>
<dbReference type="AlphaFoldDB" id="A0A838CXF1"/>
<reference evidence="8 9" key="1">
    <citation type="journal article" date="2004" name="Extremophiles">
        <title>Halobacillus locisalis sp. nov., a halophilic bacterium isolated from a marine solar saltern of the Yellow Sea in Korea.</title>
        <authorList>
            <person name="Yoon J.H."/>
            <person name="Kang K.H."/>
            <person name="Oh T.K."/>
            <person name="Park Y.H."/>
        </authorList>
    </citation>
    <scope>NUCLEOTIDE SEQUENCE [LARGE SCALE GENOMIC DNA]</scope>
    <source>
        <strain evidence="8 9">KCTC 3788</strain>
    </source>
</reference>
<dbReference type="PANTHER" id="PTHR37937:SF1">
    <property type="entry name" value="CONJUGATIVE TRANSFER: DNA TRANSPORT"/>
    <property type="match status" value="1"/>
</dbReference>
<dbReference type="Pfam" id="PF12696">
    <property type="entry name" value="TraG-D_C"/>
    <property type="match status" value="1"/>
</dbReference>
<proteinExistence type="predicted"/>
<evidence type="ECO:0000256" key="6">
    <source>
        <dbReference type="SAM" id="MobiDB-lite"/>
    </source>
</evidence>
<feature type="region of interest" description="Disordered" evidence="6">
    <location>
        <begin position="564"/>
        <end position="613"/>
    </location>
</feature>
<keyword evidence="5" id="KW-0472">Membrane</keyword>
<evidence type="ECO:0000256" key="3">
    <source>
        <dbReference type="ARBA" id="ARBA00022692"/>
    </source>
</evidence>
<dbReference type="SUPFAM" id="SSF52540">
    <property type="entry name" value="P-loop containing nucleoside triphosphate hydrolases"/>
    <property type="match status" value="1"/>
</dbReference>
<feature type="region of interest" description="Disordered" evidence="6">
    <location>
        <begin position="509"/>
        <end position="551"/>
    </location>
</feature>
<feature type="compositionally biased region" description="Basic and acidic residues" evidence="6">
    <location>
        <begin position="585"/>
        <end position="601"/>
    </location>
</feature>
<dbReference type="InterPro" id="IPR027417">
    <property type="entry name" value="P-loop_NTPase"/>
</dbReference>
<feature type="compositionally biased region" description="Polar residues" evidence="6">
    <location>
        <begin position="603"/>
        <end position="613"/>
    </location>
</feature>
<evidence type="ECO:0000313" key="9">
    <source>
        <dbReference type="Proteomes" id="UP000571017"/>
    </source>
</evidence>
<evidence type="ECO:0000256" key="5">
    <source>
        <dbReference type="ARBA" id="ARBA00023136"/>
    </source>
</evidence>
<dbReference type="RefSeq" id="WP_181473883.1">
    <property type="nucleotide sequence ID" value="NZ_JACEFG010000005.1"/>
</dbReference>
<evidence type="ECO:0000256" key="2">
    <source>
        <dbReference type="ARBA" id="ARBA00022475"/>
    </source>
</evidence>
<dbReference type="Gene3D" id="3.40.50.300">
    <property type="entry name" value="P-loop containing nucleotide triphosphate hydrolases"/>
    <property type="match status" value="2"/>
</dbReference>
<dbReference type="InterPro" id="IPR032689">
    <property type="entry name" value="TraG-D_C"/>
</dbReference>
<protein>
    <submittedName>
        <fullName evidence="8">TraM recognition domain-containing protein</fullName>
    </submittedName>
</protein>
<comment type="caution">
    <text evidence="8">The sequence shown here is derived from an EMBL/GenBank/DDBJ whole genome shotgun (WGS) entry which is preliminary data.</text>
</comment>
<keyword evidence="9" id="KW-1185">Reference proteome</keyword>
<keyword evidence="4" id="KW-1133">Transmembrane helix</keyword>
<evidence type="ECO:0000313" key="8">
    <source>
        <dbReference type="EMBL" id="MBA2176822.1"/>
    </source>
</evidence>
<keyword evidence="3" id="KW-0812">Transmembrane</keyword>
<evidence type="ECO:0000256" key="1">
    <source>
        <dbReference type="ARBA" id="ARBA00004651"/>
    </source>
</evidence>
<evidence type="ECO:0000259" key="7">
    <source>
        <dbReference type="Pfam" id="PF12696"/>
    </source>
</evidence>
<dbReference type="PANTHER" id="PTHR37937">
    <property type="entry name" value="CONJUGATIVE TRANSFER: DNA TRANSPORT"/>
    <property type="match status" value="1"/>
</dbReference>
<sequence>MGSTIPYNTDRSIMWGGKDAFTHMLVTGATRSGKTASILEYMCYQLLLQKKKGKKLGFTLIEPKGDSIQVVKELCDEMDIPYIYIDPENPDETDKFNVMEGPVEEVAEATVAVLQSLFGKQEAFFQTIQEISSRNITKLLKELQGDEMDLLDVLKTLRSPEILKQRVADLKQKQPDSELVKFFEYELLGEQAQDYRKLVLGLRAQLENVTSNEYLRKVISGKSDINLNEHFEKGGVLLVNTSLAKLKKSGDAFGQFVAMHLQSATFRRPRPKWGQERVPHYFICDEYSRYINPDVEIFLSLAASYRVAGILATQSLGQLEIEAGKISGRAMKKAILSNCRNKIAFVGHTYEDAQEFADEFGKDQVTIRQSTFTNRILMPRLFPDSYRDTESEEYRFTPTYLMDGMKQYHFVCKMLKDGTPQKPFEAKGRIIPPDWKELREWEDDESSQGALEEMVGKAKQLFKSFKNKTKQDSNKAIEKKEKVEPDITERDDDIYIEESAEDEVDTILTPSEQLEHERTNQEPWEEQYAPYDPNDVPLEPYIPHSSEDEESMQNLLEEMNLLDEGFAIEETDDSESPSVIPDSPVEEKPPSTKEVENEKASKKTSSFNADGFY</sequence>
<dbReference type="EMBL" id="JACEFG010000005">
    <property type="protein sequence ID" value="MBA2176822.1"/>
    <property type="molecule type" value="Genomic_DNA"/>
</dbReference>
<accession>A0A838CXF1</accession>
<comment type="subcellular location">
    <subcellularLocation>
        <location evidence="1">Cell membrane</location>
        <topology evidence="1">Multi-pass membrane protein</topology>
    </subcellularLocation>
</comment>
<keyword evidence="2" id="KW-1003">Cell membrane</keyword>
<dbReference type="Proteomes" id="UP000571017">
    <property type="component" value="Unassembled WGS sequence"/>
</dbReference>
<organism evidence="8 9">
    <name type="scientific">Halobacillus locisalis</name>
    <dbReference type="NCBI Taxonomy" id="220753"/>
    <lineage>
        <taxon>Bacteria</taxon>
        <taxon>Bacillati</taxon>
        <taxon>Bacillota</taxon>
        <taxon>Bacilli</taxon>
        <taxon>Bacillales</taxon>
        <taxon>Bacillaceae</taxon>
        <taxon>Halobacillus</taxon>
    </lineage>
</organism>
<dbReference type="CDD" id="cd01127">
    <property type="entry name" value="TrwB_TraG_TraD_VirD4"/>
    <property type="match status" value="1"/>
</dbReference>
<feature type="domain" description="TraD/TraG TraM recognition site" evidence="7">
    <location>
        <begin position="280"/>
        <end position="372"/>
    </location>
</feature>
<evidence type="ECO:0000256" key="4">
    <source>
        <dbReference type="ARBA" id="ARBA00022989"/>
    </source>
</evidence>
<feature type="compositionally biased region" description="Acidic residues" evidence="6">
    <location>
        <begin position="566"/>
        <end position="575"/>
    </location>
</feature>
<gene>
    <name evidence="8" type="ORF">H0266_18240</name>
</gene>
<dbReference type="InterPro" id="IPR051539">
    <property type="entry name" value="T4SS-coupling_protein"/>
</dbReference>